<dbReference type="Proteomes" id="UP000298663">
    <property type="component" value="Unassembled WGS sequence"/>
</dbReference>
<dbReference type="EMBL" id="AZBU02000003">
    <property type="protein sequence ID" value="TKR88609.1"/>
    <property type="molecule type" value="Genomic_DNA"/>
</dbReference>
<name>A0A4U5NY89_STECR</name>
<accession>A0A4U5NY89</accession>
<keyword evidence="2" id="KW-1185">Reference proteome</keyword>
<sequence length="91" mass="10589">MLEEFFERALNCFNKLAPDKPADSKESDISEPKNVLLNLDASNLPDKKLLDKAFTDLVAELDLSPEKQQQLFNQPDHKKWLMIMEQNMRQV</sequence>
<evidence type="ECO:0000313" key="2">
    <source>
        <dbReference type="Proteomes" id="UP000298663"/>
    </source>
</evidence>
<dbReference type="OrthoDB" id="1104827at2759"/>
<proteinExistence type="predicted"/>
<evidence type="ECO:0000313" key="1">
    <source>
        <dbReference type="EMBL" id="TKR88609.1"/>
    </source>
</evidence>
<reference evidence="1 2" key="1">
    <citation type="journal article" date="2015" name="Genome Biol.">
        <title>Comparative genomics of Steinernema reveals deeply conserved gene regulatory networks.</title>
        <authorList>
            <person name="Dillman A.R."/>
            <person name="Macchietto M."/>
            <person name="Porter C.F."/>
            <person name="Rogers A."/>
            <person name="Williams B."/>
            <person name="Antoshechkin I."/>
            <person name="Lee M.M."/>
            <person name="Goodwin Z."/>
            <person name="Lu X."/>
            <person name="Lewis E.E."/>
            <person name="Goodrich-Blair H."/>
            <person name="Stock S.P."/>
            <person name="Adams B.J."/>
            <person name="Sternberg P.W."/>
            <person name="Mortazavi A."/>
        </authorList>
    </citation>
    <scope>NUCLEOTIDE SEQUENCE [LARGE SCALE GENOMIC DNA]</scope>
    <source>
        <strain evidence="1 2">ALL</strain>
    </source>
</reference>
<protein>
    <recommendedName>
        <fullName evidence="3">Formin GTPase-binding domain-containing protein</fullName>
    </recommendedName>
</protein>
<dbReference type="AlphaFoldDB" id="A0A4U5NY89"/>
<organism evidence="1 2">
    <name type="scientific">Steinernema carpocapsae</name>
    <name type="common">Entomopathogenic nematode</name>
    <dbReference type="NCBI Taxonomy" id="34508"/>
    <lineage>
        <taxon>Eukaryota</taxon>
        <taxon>Metazoa</taxon>
        <taxon>Ecdysozoa</taxon>
        <taxon>Nematoda</taxon>
        <taxon>Chromadorea</taxon>
        <taxon>Rhabditida</taxon>
        <taxon>Tylenchina</taxon>
        <taxon>Panagrolaimomorpha</taxon>
        <taxon>Strongyloidoidea</taxon>
        <taxon>Steinernematidae</taxon>
        <taxon>Steinernema</taxon>
    </lineage>
</organism>
<evidence type="ECO:0008006" key="3">
    <source>
        <dbReference type="Google" id="ProtNLM"/>
    </source>
</evidence>
<reference evidence="1 2" key="2">
    <citation type="journal article" date="2019" name="G3 (Bethesda)">
        <title>Hybrid Assembly of the Genome of the Entomopathogenic Nematode Steinernema carpocapsae Identifies the X-Chromosome.</title>
        <authorList>
            <person name="Serra L."/>
            <person name="Macchietto M."/>
            <person name="Macias-Munoz A."/>
            <person name="McGill C.J."/>
            <person name="Rodriguez I.M."/>
            <person name="Rodriguez B."/>
            <person name="Murad R."/>
            <person name="Mortazavi A."/>
        </authorList>
    </citation>
    <scope>NUCLEOTIDE SEQUENCE [LARGE SCALE GENOMIC DNA]</scope>
    <source>
        <strain evidence="1 2">ALL</strain>
    </source>
</reference>
<gene>
    <name evidence="1" type="ORF">L596_012821</name>
</gene>
<comment type="caution">
    <text evidence="1">The sequence shown here is derived from an EMBL/GenBank/DDBJ whole genome shotgun (WGS) entry which is preliminary data.</text>
</comment>